<evidence type="ECO:0000256" key="7">
    <source>
        <dbReference type="ARBA" id="ARBA00067695"/>
    </source>
</evidence>
<dbReference type="Gene3D" id="2.160.10.10">
    <property type="entry name" value="Hexapeptide repeat proteins"/>
    <property type="match status" value="1"/>
</dbReference>
<dbReference type="InterPro" id="IPR011004">
    <property type="entry name" value="Trimer_LpxA-like_sf"/>
</dbReference>
<dbReference type="RefSeq" id="WP_092361756.1">
    <property type="nucleotide sequence ID" value="NZ_BMGV01000001.1"/>
</dbReference>
<dbReference type="AlphaFoldDB" id="A0A1H6QVT7"/>
<dbReference type="PANTHER" id="PTHR23416:SF23">
    <property type="entry name" value="ACETYLTRANSFERASE C18B11.09C-RELATED"/>
    <property type="match status" value="1"/>
</dbReference>
<dbReference type="Proteomes" id="UP000199379">
    <property type="component" value="Unassembled WGS sequence"/>
</dbReference>
<keyword evidence="3 9" id="KW-0808">Transferase</keyword>
<comment type="function">
    <text evidence="6">Acetyltransferase implicated in the O-acetylation of Nod factors.</text>
</comment>
<keyword evidence="5" id="KW-0012">Acyltransferase</keyword>
<dbReference type="FunFam" id="2.160.10.10:FF:000025">
    <property type="entry name" value="Hexapeptide-repeat containing-acetyltransferase"/>
    <property type="match status" value="1"/>
</dbReference>
<dbReference type="CDD" id="cd03357">
    <property type="entry name" value="LbH_MAT_GAT"/>
    <property type="match status" value="1"/>
</dbReference>
<dbReference type="STRING" id="1227549.SAMN05444007_101263"/>
<dbReference type="GO" id="GO:0008374">
    <property type="term" value="F:O-acyltransferase activity"/>
    <property type="evidence" value="ECO:0007669"/>
    <property type="project" value="TreeGrafter"/>
</dbReference>
<dbReference type="PANTHER" id="PTHR23416">
    <property type="entry name" value="SIALIC ACID SYNTHASE-RELATED"/>
    <property type="match status" value="1"/>
</dbReference>
<evidence type="ECO:0000256" key="3">
    <source>
        <dbReference type="ARBA" id="ARBA00022679"/>
    </source>
</evidence>
<proteinExistence type="inferred from homology"/>
<dbReference type="InterPro" id="IPR001451">
    <property type="entry name" value="Hexapep"/>
</dbReference>
<evidence type="ECO:0000256" key="5">
    <source>
        <dbReference type="ARBA" id="ARBA00023315"/>
    </source>
</evidence>
<dbReference type="Pfam" id="PF00132">
    <property type="entry name" value="Hexapep"/>
    <property type="match status" value="1"/>
</dbReference>
<dbReference type="Pfam" id="PF12464">
    <property type="entry name" value="Mac"/>
    <property type="match status" value="1"/>
</dbReference>
<evidence type="ECO:0000313" key="10">
    <source>
        <dbReference type="Proteomes" id="UP000199379"/>
    </source>
</evidence>
<protein>
    <recommendedName>
        <fullName evidence="7">Nodulation protein L</fullName>
    </recommendedName>
</protein>
<evidence type="ECO:0000259" key="8">
    <source>
        <dbReference type="SMART" id="SM01266"/>
    </source>
</evidence>
<reference evidence="9 10" key="1">
    <citation type="submission" date="2016-10" db="EMBL/GenBank/DDBJ databases">
        <authorList>
            <person name="de Groot N.N."/>
        </authorList>
    </citation>
    <scope>NUCLEOTIDE SEQUENCE [LARGE SCALE GENOMIC DNA]</scope>
    <source>
        <strain evidence="9 10">DSM 29340</strain>
    </source>
</reference>
<dbReference type="InterPro" id="IPR024688">
    <property type="entry name" value="Mac_dom"/>
</dbReference>
<dbReference type="InterPro" id="IPR018357">
    <property type="entry name" value="Hexapep_transf_CS"/>
</dbReference>
<dbReference type="SMART" id="SM01266">
    <property type="entry name" value="Mac"/>
    <property type="match status" value="1"/>
</dbReference>
<organism evidence="9 10">
    <name type="scientific">Cribrihabitans marinus</name>
    <dbReference type="NCBI Taxonomy" id="1227549"/>
    <lineage>
        <taxon>Bacteria</taxon>
        <taxon>Pseudomonadati</taxon>
        <taxon>Pseudomonadota</taxon>
        <taxon>Alphaproteobacteria</taxon>
        <taxon>Rhodobacterales</taxon>
        <taxon>Paracoccaceae</taxon>
        <taxon>Cribrihabitans</taxon>
    </lineage>
</organism>
<dbReference type="GO" id="GO:0016407">
    <property type="term" value="F:acetyltransferase activity"/>
    <property type="evidence" value="ECO:0007669"/>
    <property type="project" value="InterPro"/>
</dbReference>
<sequence>MPEGRSQKQRMLAGDWYCCLDTELEEMRQAARRAVHAHNTCPPDTRGPMAAALATLFRQIGADCLIEAPFHCAYGVNIALGDRVYLNAGCTILDTAPVTIGDGAMLGPSVQIYCAQHATDPGERARGLEIARPVRIGRNAWIGGGAIVMPGVTVGADAIVGAGSVVTRDVAAGDTVVGNPARKR</sequence>
<name>A0A1H6QVT7_9RHOB</name>
<dbReference type="GO" id="GO:0005829">
    <property type="term" value="C:cytosol"/>
    <property type="evidence" value="ECO:0007669"/>
    <property type="project" value="TreeGrafter"/>
</dbReference>
<dbReference type="InterPro" id="IPR051159">
    <property type="entry name" value="Hexapeptide_acetyltransf"/>
</dbReference>
<dbReference type="OrthoDB" id="9815592at2"/>
<feature type="domain" description="Maltose/galactoside acetyltransferase" evidence="8">
    <location>
        <begin position="8"/>
        <end position="62"/>
    </location>
</feature>
<evidence type="ECO:0000256" key="1">
    <source>
        <dbReference type="ARBA" id="ARBA00007274"/>
    </source>
</evidence>
<evidence type="ECO:0000256" key="4">
    <source>
        <dbReference type="ARBA" id="ARBA00022737"/>
    </source>
</evidence>
<dbReference type="EMBL" id="FNYD01000001">
    <property type="protein sequence ID" value="SEI46186.1"/>
    <property type="molecule type" value="Genomic_DNA"/>
</dbReference>
<keyword evidence="4" id="KW-0677">Repeat</keyword>
<dbReference type="PROSITE" id="PS00101">
    <property type="entry name" value="HEXAPEP_TRANSFERASES"/>
    <property type="match status" value="1"/>
</dbReference>
<keyword evidence="2" id="KW-0536">Nodulation</keyword>
<keyword evidence="10" id="KW-1185">Reference proteome</keyword>
<evidence type="ECO:0000256" key="2">
    <source>
        <dbReference type="ARBA" id="ARBA00022458"/>
    </source>
</evidence>
<gene>
    <name evidence="9" type="ORF">SAMN05444007_101263</name>
</gene>
<evidence type="ECO:0000256" key="6">
    <source>
        <dbReference type="ARBA" id="ARBA00055587"/>
    </source>
</evidence>
<comment type="similarity">
    <text evidence="1">Belongs to the transferase hexapeptide repeat family.</text>
</comment>
<dbReference type="SUPFAM" id="SSF51161">
    <property type="entry name" value="Trimeric LpxA-like enzymes"/>
    <property type="match status" value="1"/>
</dbReference>
<evidence type="ECO:0000313" key="9">
    <source>
        <dbReference type="EMBL" id="SEI46186.1"/>
    </source>
</evidence>
<accession>A0A1H6QVT7</accession>